<dbReference type="Pfam" id="PF02628">
    <property type="entry name" value="COX15-CtaA"/>
    <property type="match status" value="1"/>
</dbReference>
<evidence type="ECO:0000256" key="12">
    <source>
        <dbReference type="SAM" id="Phobius"/>
    </source>
</evidence>
<keyword evidence="10" id="KW-1015">Disulfide bond</keyword>
<keyword evidence="8" id="KW-0350">Heme biosynthesis</keyword>
<dbReference type="InterPro" id="IPR003780">
    <property type="entry name" value="COX15/CtaA_fam"/>
</dbReference>
<dbReference type="Proteomes" id="UP000295367">
    <property type="component" value="Unassembled WGS sequence"/>
</dbReference>
<sequence>MYKKLVFFTALLALCVVVLGAYVRLSDAGLGCPDWPGCYGKISPHHAAEDIAQAQEIQPGGPVSTHKAWKEMVHRYFAGTLGLLIGLIALLAWLKRKELDQSPILPTLLVGLVVFQALLGMWTVTERLKPFIVTSHLLGGLATLALLVWLALKQQGVNRYAKQNKVYKLKIWGLIGLLLVSLQIILGGWVSTNYAALACSGFPQCNGLWWPNMDYSHAFRVVRELGMTVDGDFLSREGLVAIHWTHRLGAYVVFLYLVWLGLKLLKMPSMRGIAQVMLLLLFVQVGLGISNVLMSLPLPVAVSHNLGAALLLIVMVNLNFRLNKAT</sequence>
<keyword evidence="6" id="KW-0560">Oxidoreductase</keyword>
<dbReference type="GO" id="GO:0016491">
    <property type="term" value="F:oxidoreductase activity"/>
    <property type="evidence" value="ECO:0007669"/>
    <property type="project" value="UniProtKB-KW"/>
</dbReference>
<dbReference type="PANTHER" id="PTHR35457">
    <property type="entry name" value="HEME A SYNTHASE"/>
    <property type="match status" value="1"/>
</dbReference>
<dbReference type="GO" id="GO:0016020">
    <property type="term" value="C:membrane"/>
    <property type="evidence" value="ECO:0007669"/>
    <property type="project" value="UniProtKB-SubCell"/>
</dbReference>
<evidence type="ECO:0000256" key="9">
    <source>
        <dbReference type="ARBA" id="ARBA00023136"/>
    </source>
</evidence>
<gene>
    <name evidence="13" type="ORF">EDC63_11199</name>
</gene>
<name>A0A4R3Y3R1_9PROT</name>
<feature type="transmembrane region" description="Helical" evidence="12">
    <location>
        <begin position="171"/>
        <end position="190"/>
    </location>
</feature>
<evidence type="ECO:0000256" key="11">
    <source>
        <dbReference type="ARBA" id="ARBA00023444"/>
    </source>
</evidence>
<proteinExistence type="predicted"/>
<feature type="transmembrane region" description="Helical" evidence="12">
    <location>
        <begin position="106"/>
        <end position="125"/>
    </location>
</feature>
<organism evidence="13 14">
    <name type="scientific">Sulfurirhabdus autotrophica</name>
    <dbReference type="NCBI Taxonomy" id="1706046"/>
    <lineage>
        <taxon>Bacteria</taxon>
        <taxon>Pseudomonadati</taxon>
        <taxon>Pseudomonadota</taxon>
        <taxon>Betaproteobacteria</taxon>
        <taxon>Nitrosomonadales</taxon>
        <taxon>Sulfuricellaceae</taxon>
        <taxon>Sulfurirhabdus</taxon>
    </lineage>
</organism>
<dbReference type="OrthoDB" id="1447144at2"/>
<keyword evidence="2" id="KW-1003">Cell membrane</keyword>
<protein>
    <submittedName>
        <fullName evidence="13">Cytochrome c oxidase assembly protein subunit 15</fullName>
    </submittedName>
</protein>
<evidence type="ECO:0000256" key="10">
    <source>
        <dbReference type="ARBA" id="ARBA00023157"/>
    </source>
</evidence>
<feature type="transmembrane region" description="Helical" evidence="12">
    <location>
        <begin position="131"/>
        <end position="150"/>
    </location>
</feature>
<dbReference type="RefSeq" id="WP_124946223.1">
    <property type="nucleotide sequence ID" value="NZ_BHVT01000027.1"/>
</dbReference>
<evidence type="ECO:0000256" key="1">
    <source>
        <dbReference type="ARBA" id="ARBA00004141"/>
    </source>
</evidence>
<dbReference type="GO" id="GO:0006784">
    <property type="term" value="P:heme A biosynthetic process"/>
    <property type="evidence" value="ECO:0007669"/>
    <property type="project" value="InterPro"/>
</dbReference>
<evidence type="ECO:0000313" key="13">
    <source>
        <dbReference type="EMBL" id="TCV84753.1"/>
    </source>
</evidence>
<dbReference type="GO" id="GO:0046872">
    <property type="term" value="F:metal ion binding"/>
    <property type="evidence" value="ECO:0007669"/>
    <property type="project" value="UniProtKB-KW"/>
</dbReference>
<keyword evidence="7" id="KW-0408">Iron</keyword>
<comment type="pathway">
    <text evidence="11">Porphyrin-containing compound metabolism.</text>
</comment>
<dbReference type="InterPro" id="IPR050450">
    <property type="entry name" value="COX15/CtaA_HemeA_synthase"/>
</dbReference>
<evidence type="ECO:0000256" key="5">
    <source>
        <dbReference type="ARBA" id="ARBA00022989"/>
    </source>
</evidence>
<feature type="transmembrane region" description="Helical" evidence="12">
    <location>
        <begin position="302"/>
        <end position="320"/>
    </location>
</feature>
<evidence type="ECO:0000256" key="7">
    <source>
        <dbReference type="ARBA" id="ARBA00023004"/>
    </source>
</evidence>
<feature type="transmembrane region" description="Helical" evidence="12">
    <location>
        <begin position="76"/>
        <end position="94"/>
    </location>
</feature>
<evidence type="ECO:0000256" key="6">
    <source>
        <dbReference type="ARBA" id="ARBA00023002"/>
    </source>
</evidence>
<feature type="transmembrane region" description="Helical" evidence="12">
    <location>
        <begin position="248"/>
        <end position="265"/>
    </location>
</feature>
<comment type="caution">
    <text evidence="13">The sequence shown here is derived from an EMBL/GenBank/DDBJ whole genome shotgun (WGS) entry which is preliminary data.</text>
</comment>
<keyword evidence="9 12" id="KW-0472">Membrane</keyword>
<evidence type="ECO:0000313" key="14">
    <source>
        <dbReference type="Proteomes" id="UP000295367"/>
    </source>
</evidence>
<evidence type="ECO:0000256" key="4">
    <source>
        <dbReference type="ARBA" id="ARBA00022723"/>
    </source>
</evidence>
<feature type="transmembrane region" description="Helical" evidence="12">
    <location>
        <begin position="277"/>
        <end position="296"/>
    </location>
</feature>
<dbReference type="EMBL" id="SMCO01000011">
    <property type="protein sequence ID" value="TCV84753.1"/>
    <property type="molecule type" value="Genomic_DNA"/>
</dbReference>
<dbReference type="AlphaFoldDB" id="A0A4R3Y3R1"/>
<keyword evidence="4" id="KW-0479">Metal-binding</keyword>
<keyword evidence="14" id="KW-1185">Reference proteome</keyword>
<reference evidence="13 14" key="1">
    <citation type="submission" date="2019-03" db="EMBL/GenBank/DDBJ databases">
        <title>Genomic Encyclopedia of Type Strains, Phase IV (KMG-IV): sequencing the most valuable type-strain genomes for metagenomic binning, comparative biology and taxonomic classification.</title>
        <authorList>
            <person name="Goeker M."/>
        </authorList>
    </citation>
    <scope>NUCLEOTIDE SEQUENCE [LARGE SCALE GENOMIC DNA]</scope>
    <source>
        <strain evidence="13 14">DSM 100309</strain>
    </source>
</reference>
<evidence type="ECO:0000256" key="8">
    <source>
        <dbReference type="ARBA" id="ARBA00023133"/>
    </source>
</evidence>
<evidence type="ECO:0000256" key="3">
    <source>
        <dbReference type="ARBA" id="ARBA00022692"/>
    </source>
</evidence>
<evidence type="ECO:0000256" key="2">
    <source>
        <dbReference type="ARBA" id="ARBA00022475"/>
    </source>
</evidence>
<accession>A0A4R3Y3R1</accession>
<dbReference type="PANTHER" id="PTHR35457:SF1">
    <property type="entry name" value="HEME A SYNTHASE"/>
    <property type="match status" value="1"/>
</dbReference>
<keyword evidence="5 12" id="KW-1133">Transmembrane helix</keyword>
<comment type="subcellular location">
    <subcellularLocation>
        <location evidence="1">Membrane</location>
        <topology evidence="1">Multi-pass membrane protein</topology>
    </subcellularLocation>
</comment>
<keyword evidence="3 12" id="KW-0812">Transmembrane</keyword>